<keyword evidence="2" id="KW-0472">Membrane</keyword>
<dbReference type="EMBL" id="JAFEKC020000015">
    <property type="protein sequence ID" value="KAK0510462.1"/>
    <property type="molecule type" value="Genomic_DNA"/>
</dbReference>
<evidence type="ECO:0000313" key="4">
    <source>
        <dbReference type="EMBL" id="KAK0510462.1"/>
    </source>
</evidence>
<evidence type="ECO:0000256" key="1">
    <source>
        <dbReference type="SAM" id="MobiDB-lite"/>
    </source>
</evidence>
<comment type="caution">
    <text evidence="4">The sequence shown here is derived from an EMBL/GenBank/DDBJ whole genome shotgun (WGS) entry which is preliminary data.</text>
</comment>
<feature type="compositionally biased region" description="Low complexity" evidence="1">
    <location>
        <begin position="129"/>
        <end position="149"/>
    </location>
</feature>
<gene>
    <name evidence="4" type="ORF">JMJ35_006894</name>
</gene>
<feature type="domain" description="C2H2-type" evidence="3">
    <location>
        <begin position="198"/>
        <end position="227"/>
    </location>
</feature>
<feature type="region of interest" description="Disordered" evidence="1">
    <location>
        <begin position="440"/>
        <end position="460"/>
    </location>
</feature>
<accession>A0AA39V036</accession>
<keyword evidence="2" id="KW-0812">Transmembrane</keyword>
<organism evidence="4 5">
    <name type="scientific">Cladonia borealis</name>
    <dbReference type="NCBI Taxonomy" id="184061"/>
    <lineage>
        <taxon>Eukaryota</taxon>
        <taxon>Fungi</taxon>
        <taxon>Dikarya</taxon>
        <taxon>Ascomycota</taxon>
        <taxon>Pezizomycotina</taxon>
        <taxon>Lecanoromycetes</taxon>
        <taxon>OSLEUM clade</taxon>
        <taxon>Lecanoromycetidae</taxon>
        <taxon>Lecanorales</taxon>
        <taxon>Lecanorineae</taxon>
        <taxon>Cladoniaceae</taxon>
        <taxon>Cladonia</taxon>
    </lineage>
</organism>
<feature type="transmembrane region" description="Helical" evidence="2">
    <location>
        <begin position="876"/>
        <end position="898"/>
    </location>
</feature>
<evidence type="ECO:0000313" key="5">
    <source>
        <dbReference type="Proteomes" id="UP001166286"/>
    </source>
</evidence>
<sequence>MSHYEIPSFDVHDGLDADVDPDTEDYHSNNFLRQLSEDDPARWPPLNMDMPFIDTTYFTDTQGLDYDYEPWNSHSALPDYNSRFWSGDLPDLRLDSCNSLAPVMAPTSSEESMRSKDSGYESAPSSRKLSSGYESLASSSSLPSSRKLSVRSVQGKNTNEFDYLHCFHADCEYQTKRKYDLDRHQKTHFPSSGPEEKFDCPARGCGRTGEHGFDRKVHLREHLRKIHVKVVPEHSRRRRGPPGDDGRYNASLEAPSEHKAQGDNYCEMPPSPSMESVEWFSPRLKRSELPMTTIVEPPPYTTVELPKTTMMVGTEARSSKPERHRSLENLREGLDRPESTIIADTERSTMTITGEHRVRDVIKPAKIVSEPDDEARPSIPDHPIRTTPLTVMDADDELMSSLSYDGIEHAQDSNDSNVVDDSCSNLNPVEHLANLMTAEDAAQTHSSGESTELAEDLSHDQTPIEIPEAIVNLDETSIRDLMSPEDSVSGRIHSVGLPENITSIKDADQMSTLGSSMEAVDDQSPHLAYATETNITPFRMAPQYDAYVMTFLSLRIELRVWLGRRAPSPVIHISTSGETLLEDGKQRIRWTCRCGRRLYDDFEELRPGALEGLEQMLNEQNRVRSPEGNGSGQHKSSSIRALWNAAVGVIGSLAGSRPLRNNNLPTLPLHQHHAAGQERNTQSSAPSENLFLLICIPYRKHGTRLVHMDLAELVSDETLFRKLRHEYQSTRGQWASYFSLWKMAEIQFVKFGLHKHQLIDIKEKNDLPPANLKHEYRYQPIPAETIPPIGTNHLMHLYEHPDHADDVPFCLERIPKKLREQLKLSPHQAPGLLGWGVYFAEGFNWPKFWVFGSIVLSLSVLFGVCWSTLRQDIQGGFGMTACMMVAVTFTTGVVQAAVEQT</sequence>
<feature type="domain" description="C2H2-type" evidence="3">
    <location>
        <begin position="164"/>
        <end position="188"/>
    </location>
</feature>
<feature type="transmembrane region" description="Helical" evidence="2">
    <location>
        <begin position="848"/>
        <end position="869"/>
    </location>
</feature>
<dbReference type="Proteomes" id="UP001166286">
    <property type="component" value="Unassembled WGS sequence"/>
</dbReference>
<dbReference type="SMART" id="SM00355">
    <property type="entry name" value="ZnF_C2H2"/>
    <property type="match status" value="2"/>
</dbReference>
<evidence type="ECO:0000256" key="2">
    <source>
        <dbReference type="SAM" id="Phobius"/>
    </source>
</evidence>
<feature type="region of interest" description="Disordered" evidence="1">
    <location>
        <begin position="103"/>
        <end position="149"/>
    </location>
</feature>
<protein>
    <recommendedName>
        <fullName evidence="3">C2H2-type domain-containing protein</fullName>
    </recommendedName>
</protein>
<dbReference type="AlphaFoldDB" id="A0AA39V036"/>
<reference evidence="4" key="1">
    <citation type="submission" date="2023-03" db="EMBL/GenBank/DDBJ databases">
        <title>Complete genome of Cladonia borealis.</title>
        <authorList>
            <person name="Park H."/>
        </authorList>
    </citation>
    <scope>NUCLEOTIDE SEQUENCE</scope>
    <source>
        <strain evidence="4">ANT050790</strain>
    </source>
</reference>
<keyword evidence="5" id="KW-1185">Reference proteome</keyword>
<evidence type="ECO:0000259" key="3">
    <source>
        <dbReference type="SMART" id="SM00355"/>
    </source>
</evidence>
<keyword evidence="2" id="KW-1133">Transmembrane helix</keyword>
<name>A0AA39V036_9LECA</name>
<proteinExistence type="predicted"/>
<dbReference type="InterPro" id="IPR013087">
    <property type="entry name" value="Znf_C2H2_type"/>
</dbReference>
<feature type="region of interest" description="Disordered" evidence="1">
    <location>
        <begin position="1"/>
        <end position="26"/>
    </location>
</feature>
<feature type="region of interest" description="Disordered" evidence="1">
    <location>
        <begin position="231"/>
        <end position="264"/>
    </location>
</feature>